<gene>
    <name evidence="2" type="ORF">SAMN05444484_102503</name>
</gene>
<feature type="transmembrane region" description="Helical" evidence="1">
    <location>
        <begin position="70"/>
        <end position="88"/>
    </location>
</feature>
<dbReference type="EMBL" id="FRBT01000002">
    <property type="protein sequence ID" value="SHL76666.1"/>
    <property type="molecule type" value="Genomic_DNA"/>
</dbReference>
<proteinExistence type="predicted"/>
<dbReference type="RefSeq" id="WP_068841964.1">
    <property type="nucleotide sequence ID" value="NZ_FRBT01000002.1"/>
</dbReference>
<evidence type="ECO:0000256" key="1">
    <source>
        <dbReference type="SAM" id="Phobius"/>
    </source>
</evidence>
<feature type="transmembrane region" description="Helical" evidence="1">
    <location>
        <begin position="45"/>
        <end position="64"/>
    </location>
</feature>
<evidence type="ECO:0008006" key="4">
    <source>
        <dbReference type="Google" id="ProtNLM"/>
    </source>
</evidence>
<organism evidence="2 3">
    <name type="scientific">Flavobacterium chilense</name>
    <dbReference type="NCBI Taxonomy" id="946677"/>
    <lineage>
        <taxon>Bacteria</taxon>
        <taxon>Pseudomonadati</taxon>
        <taxon>Bacteroidota</taxon>
        <taxon>Flavobacteriia</taxon>
        <taxon>Flavobacteriales</taxon>
        <taxon>Flavobacteriaceae</taxon>
        <taxon>Flavobacterium</taxon>
    </lineage>
</organism>
<keyword evidence="1" id="KW-1133">Transmembrane helix</keyword>
<accession>A0A1M7DAY5</accession>
<dbReference type="OrthoDB" id="1249607at2"/>
<sequence length="204" mass="24215">MDFNDIQNAWNNEKTDNVVVPTNLEKIQSANTPLDWIRVNLKNELILQGVATIINGFIPLIFAFDEKWIMPFYLFYSIFVAVCAYYLLKLYWFYKRLSNTTLKTKDSLYETYFDIRLNMELYKTFGFALTPFIVLFLIGFLYNDFSQDPGFQINNFSNSQLISVFTIVTFSILFMGLALEWWVHYFYGKYAKEIKKVIDELKEE</sequence>
<feature type="transmembrane region" description="Helical" evidence="1">
    <location>
        <begin position="121"/>
        <end position="142"/>
    </location>
</feature>
<name>A0A1M7DAY5_9FLAO</name>
<protein>
    <recommendedName>
        <fullName evidence="4">DUF3278 domain-containing protein</fullName>
    </recommendedName>
</protein>
<evidence type="ECO:0000313" key="3">
    <source>
        <dbReference type="Proteomes" id="UP000184028"/>
    </source>
</evidence>
<keyword evidence="3" id="KW-1185">Reference proteome</keyword>
<keyword evidence="1" id="KW-0472">Membrane</keyword>
<dbReference type="STRING" id="946677.SAMN05444484_102503"/>
<keyword evidence="1" id="KW-0812">Transmembrane</keyword>
<dbReference type="Proteomes" id="UP000184028">
    <property type="component" value="Unassembled WGS sequence"/>
</dbReference>
<feature type="transmembrane region" description="Helical" evidence="1">
    <location>
        <begin position="162"/>
        <end position="187"/>
    </location>
</feature>
<dbReference type="AlphaFoldDB" id="A0A1M7DAY5"/>
<evidence type="ECO:0000313" key="2">
    <source>
        <dbReference type="EMBL" id="SHL76666.1"/>
    </source>
</evidence>
<reference evidence="3" key="1">
    <citation type="submission" date="2016-11" db="EMBL/GenBank/DDBJ databases">
        <authorList>
            <person name="Varghese N."/>
            <person name="Submissions S."/>
        </authorList>
    </citation>
    <scope>NUCLEOTIDE SEQUENCE [LARGE SCALE GENOMIC DNA]</scope>
    <source>
        <strain evidence="3">DSM 24724</strain>
    </source>
</reference>